<dbReference type="PANTHER" id="PTHR37285">
    <property type="entry name" value="SPORE WALL MATURATION PROTEIN DIT1"/>
    <property type="match status" value="1"/>
</dbReference>
<evidence type="ECO:0000256" key="2">
    <source>
        <dbReference type="SAM" id="MobiDB-lite"/>
    </source>
</evidence>
<dbReference type="OrthoDB" id="429813at2759"/>
<keyword evidence="1" id="KW-0560">Oxidoreductase</keyword>
<dbReference type="InterPro" id="IPR007817">
    <property type="entry name" value="Isocyanide_synthase_DIT1"/>
</dbReference>
<protein>
    <submittedName>
        <fullName evidence="4">Putative pyoverdine dityrosine biosynthesis</fullName>
    </submittedName>
</protein>
<dbReference type="SUPFAM" id="SSF51197">
    <property type="entry name" value="Clavaminate synthase-like"/>
    <property type="match status" value="1"/>
</dbReference>
<dbReference type="EMBL" id="DF977460">
    <property type="protein sequence ID" value="GAP88160.1"/>
    <property type="molecule type" value="Genomic_DNA"/>
</dbReference>
<dbReference type="InterPro" id="IPR042098">
    <property type="entry name" value="TauD-like_sf"/>
</dbReference>
<sequence length="696" mass="78943">MSVASIQIQPPISPHLYHTIGGQPNRFPSSSIRREEPSSQPVNGVQQPVNGAPQPINEAPPPINGEPKSKEVGNVRDPEPTIKPLALISPPVKSISERARAAAIVLNRYRIEYKNDWDFPESIIYAQGQIQKALEREATIEFVIPAFPFKSSNRSKKVLGPLPDEAERLSLLHLNGLCLAIKDATNSDTYLTIVSDGITYNDILGVSDQEVWRYGQQLRQMAQKNGCHHIRFSRICDLVDAEDESEKLDETLYLERVSEYRRLLEANTPDGFDVLDAISNDPDISKTYKGYKKFLMSERDDRNNRSRSQTERENSGIAKEMIVRGKAFAETVKAKYPDFVRLSIHPSNDTNKVSITMLPQDNEVVMTPWHGAVVRGADGSVSMSHAILVPAMTHDIVYVDGQPSYFRERSDVFNWPAMDVTFEYLYPCGIMIKPANPASVYPLSMVDMQKIRKLAMTCSPIVLRGFSNTKDRRTFIAKAHDLGPVLPWKSGVIQEVKDESNNDPQSNSVVSAEAMPMHYDGMFKIVMVRDEKTGKEKKVSDTPHFQYFVSQSAAQPGDGYTLFASSDLFARYLPQAYNINKLEKIRWTCRSHGFFHHIMEDVPLVVRHPTRNSPCIRWHQPWPKWRTSYGFADISIDNGSQSLIPMVDSLLFDRRVCLRFSWQEGDVLVSDNFAMLHTRTSFSTEHPRELWRIHTA</sequence>
<dbReference type="AlphaFoldDB" id="A0A1W2TIZ8"/>
<feature type="domain" description="TauD/TfdA-like" evidence="3">
    <location>
        <begin position="438"/>
        <end position="693"/>
    </location>
</feature>
<reference evidence="4" key="1">
    <citation type="submission" date="2016-03" db="EMBL/GenBank/DDBJ databases">
        <title>Draft genome sequence of Rosellinia necatrix.</title>
        <authorList>
            <person name="Kanematsu S."/>
        </authorList>
    </citation>
    <scope>NUCLEOTIDE SEQUENCE [LARGE SCALE GENOMIC DNA]</scope>
    <source>
        <strain evidence="4">W97</strain>
    </source>
</reference>
<accession>A0A1W2TIZ8</accession>
<feature type="compositionally biased region" description="Polar residues" evidence="2">
    <location>
        <begin position="40"/>
        <end position="49"/>
    </location>
</feature>
<dbReference type="InterPro" id="IPR003819">
    <property type="entry name" value="TauD/TfdA-like"/>
</dbReference>
<gene>
    <name evidence="4" type="ORF">SAMD00023353_1500670</name>
</gene>
<dbReference type="STRING" id="77044.A0A1W2TIZ8"/>
<evidence type="ECO:0000256" key="1">
    <source>
        <dbReference type="ARBA" id="ARBA00023002"/>
    </source>
</evidence>
<dbReference type="Pfam" id="PF05141">
    <property type="entry name" value="DIT1_PvcA"/>
    <property type="match status" value="1"/>
</dbReference>
<dbReference type="OMA" id="FEHLYPC"/>
<feature type="compositionally biased region" description="Basic and acidic residues" evidence="2">
    <location>
        <begin position="67"/>
        <end position="80"/>
    </location>
</feature>
<organism evidence="4">
    <name type="scientific">Rosellinia necatrix</name>
    <name type="common">White root-rot fungus</name>
    <dbReference type="NCBI Taxonomy" id="77044"/>
    <lineage>
        <taxon>Eukaryota</taxon>
        <taxon>Fungi</taxon>
        <taxon>Dikarya</taxon>
        <taxon>Ascomycota</taxon>
        <taxon>Pezizomycotina</taxon>
        <taxon>Sordariomycetes</taxon>
        <taxon>Xylariomycetidae</taxon>
        <taxon>Xylariales</taxon>
        <taxon>Xylariaceae</taxon>
        <taxon>Rosellinia</taxon>
    </lineage>
</organism>
<feature type="region of interest" description="Disordered" evidence="2">
    <location>
        <begin position="1"/>
        <end position="81"/>
    </location>
</feature>
<evidence type="ECO:0000259" key="3">
    <source>
        <dbReference type="Pfam" id="PF02668"/>
    </source>
</evidence>
<dbReference type="Proteomes" id="UP000054516">
    <property type="component" value="Unassembled WGS sequence"/>
</dbReference>
<proteinExistence type="predicted"/>
<feature type="compositionally biased region" description="Polar residues" evidence="2">
    <location>
        <begin position="1"/>
        <end position="10"/>
    </location>
</feature>
<evidence type="ECO:0000313" key="5">
    <source>
        <dbReference type="Proteomes" id="UP000054516"/>
    </source>
</evidence>
<dbReference type="GO" id="GO:0016491">
    <property type="term" value="F:oxidoreductase activity"/>
    <property type="evidence" value="ECO:0007669"/>
    <property type="project" value="UniProtKB-KW"/>
</dbReference>
<evidence type="ECO:0000313" key="4">
    <source>
        <dbReference type="EMBL" id="GAP88160.1"/>
    </source>
</evidence>
<dbReference type="Pfam" id="PF02668">
    <property type="entry name" value="TauD"/>
    <property type="match status" value="1"/>
</dbReference>
<dbReference type="Gene3D" id="3.60.130.10">
    <property type="entry name" value="Clavaminate synthase-like"/>
    <property type="match status" value="1"/>
</dbReference>
<keyword evidence="5" id="KW-1185">Reference proteome</keyword>
<dbReference type="PANTHER" id="PTHR37285:SF5">
    <property type="entry name" value="SPORE WALL MATURATION PROTEIN DIT1"/>
    <property type="match status" value="1"/>
</dbReference>
<name>A0A1W2TIZ8_ROSNE</name>